<keyword evidence="2 5" id="KW-0210">Decarboxylase</keyword>
<feature type="domain" description="Orn/DAP/Arg decarboxylase 2 N-terminal" evidence="8">
    <location>
        <begin position="49"/>
        <end position="292"/>
    </location>
</feature>
<evidence type="ECO:0000256" key="3">
    <source>
        <dbReference type="ARBA" id="ARBA00022898"/>
    </source>
</evidence>
<dbReference type="InterPro" id="IPR000183">
    <property type="entry name" value="Orn/DAP/Arg_de-COase"/>
</dbReference>
<keyword evidence="10" id="KW-1185">Reference proteome</keyword>
<dbReference type="GO" id="GO:0008836">
    <property type="term" value="F:diaminopimelate decarboxylase activity"/>
    <property type="evidence" value="ECO:0007669"/>
    <property type="project" value="UniProtKB-EC"/>
</dbReference>
<name>A0ABU1BPQ4_9BURK</name>
<dbReference type="PANTHER" id="PTHR43727:SF2">
    <property type="entry name" value="GROUP IV DECARBOXYLASE"/>
    <property type="match status" value="1"/>
</dbReference>
<comment type="pathway">
    <text evidence="5 7">Amino-acid biosynthesis; L-lysine biosynthesis via DAP pathway; L-lysine from DL-2,6-diaminopimelate: step 1/1.</text>
</comment>
<keyword evidence="4 5" id="KW-0456">Lyase</keyword>
<evidence type="ECO:0000256" key="4">
    <source>
        <dbReference type="ARBA" id="ARBA00023239"/>
    </source>
</evidence>
<feature type="binding site" evidence="5">
    <location>
        <position position="383"/>
    </location>
    <ligand>
        <name>pyridoxal 5'-phosphate</name>
        <dbReference type="ChEBI" id="CHEBI:597326"/>
    </ligand>
</feature>
<feature type="binding site" evidence="5">
    <location>
        <begin position="286"/>
        <end position="289"/>
    </location>
    <ligand>
        <name>pyridoxal 5'-phosphate</name>
        <dbReference type="ChEBI" id="CHEBI:597326"/>
    </ligand>
</feature>
<dbReference type="EC" id="4.1.1.20" evidence="5 6"/>
<comment type="caution">
    <text evidence="9">The sequence shown here is derived from an EMBL/GenBank/DDBJ whole genome shotgun (WGS) entry which is preliminary data.</text>
</comment>
<feature type="binding site" evidence="5">
    <location>
        <position position="244"/>
    </location>
    <ligand>
        <name>pyridoxal 5'-phosphate</name>
        <dbReference type="ChEBI" id="CHEBI:597326"/>
    </ligand>
</feature>
<feature type="binding site" evidence="5">
    <location>
        <position position="329"/>
    </location>
    <ligand>
        <name>substrate</name>
    </ligand>
</feature>
<comment type="cofactor">
    <cofactor evidence="1 5 7">
        <name>pyridoxal 5'-phosphate</name>
        <dbReference type="ChEBI" id="CHEBI:597326"/>
    </cofactor>
</comment>
<dbReference type="Proteomes" id="UP001225596">
    <property type="component" value="Unassembled WGS sequence"/>
</dbReference>
<dbReference type="PRINTS" id="PR01179">
    <property type="entry name" value="ODADCRBXLASE"/>
</dbReference>
<proteinExistence type="inferred from homology"/>
<dbReference type="InterPro" id="IPR022657">
    <property type="entry name" value="De-COase2_CS"/>
</dbReference>
<evidence type="ECO:0000256" key="7">
    <source>
        <dbReference type="RuleBase" id="RU003738"/>
    </source>
</evidence>
<dbReference type="CDD" id="cd06828">
    <property type="entry name" value="PLPDE_III_DapDC"/>
    <property type="match status" value="1"/>
</dbReference>
<evidence type="ECO:0000256" key="2">
    <source>
        <dbReference type="ARBA" id="ARBA00022793"/>
    </source>
</evidence>
<keyword evidence="5 7" id="KW-0457">Lysine biosynthesis</keyword>
<dbReference type="InterPro" id="IPR002986">
    <property type="entry name" value="DAP_deCOOHase_LysA"/>
</dbReference>
<organism evidence="9 10">
    <name type="scientific">Keguizhuia sedimenti</name>
    <dbReference type="NCBI Taxonomy" id="3064264"/>
    <lineage>
        <taxon>Bacteria</taxon>
        <taxon>Pseudomonadati</taxon>
        <taxon>Pseudomonadota</taxon>
        <taxon>Betaproteobacteria</taxon>
        <taxon>Burkholderiales</taxon>
        <taxon>Oxalobacteraceae</taxon>
        <taxon>Keguizhuia</taxon>
    </lineage>
</organism>
<keyword evidence="5" id="KW-0028">Amino-acid biosynthesis</keyword>
<comment type="function">
    <text evidence="5">Specifically catalyzes the decarboxylation of meso-diaminopimelate (meso-DAP) to L-lysine.</text>
</comment>
<dbReference type="InterPro" id="IPR029066">
    <property type="entry name" value="PLP-binding_barrel"/>
</dbReference>
<evidence type="ECO:0000256" key="1">
    <source>
        <dbReference type="ARBA" id="ARBA00001933"/>
    </source>
</evidence>
<reference evidence="9 10" key="1">
    <citation type="submission" date="2023-08" db="EMBL/GenBank/DDBJ databases">
        <title>Oxalobacteraceae gen .nov., isolated from river sludge outside the plant.</title>
        <authorList>
            <person name="Zhao S.Y."/>
        </authorList>
    </citation>
    <scope>NUCLEOTIDE SEQUENCE [LARGE SCALE GENOMIC DNA]</scope>
    <source>
        <strain evidence="9 10">R-40</strain>
    </source>
</reference>
<dbReference type="InterPro" id="IPR009006">
    <property type="entry name" value="Ala_racemase/Decarboxylase_C"/>
</dbReference>
<comment type="catalytic activity">
    <reaction evidence="5 7">
        <text>meso-2,6-diaminopimelate + H(+) = L-lysine + CO2</text>
        <dbReference type="Rhea" id="RHEA:15101"/>
        <dbReference type="ChEBI" id="CHEBI:15378"/>
        <dbReference type="ChEBI" id="CHEBI:16526"/>
        <dbReference type="ChEBI" id="CHEBI:32551"/>
        <dbReference type="ChEBI" id="CHEBI:57791"/>
        <dbReference type="EC" id="4.1.1.20"/>
    </reaction>
</comment>
<dbReference type="PANTHER" id="PTHR43727">
    <property type="entry name" value="DIAMINOPIMELATE DECARBOXYLASE"/>
    <property type="match status" value="1"/>
</dbReference>
<evidence type="ECO:0000313" key="10">
    <source>
        <dbReference type="Proteomes" id="UP001225596"/>
    </source>
</evidence>
<comment type="subunit">
    <text evidence="5">Homodimer.</text>
</comment>
<sequence>MSYFSYQNGVLYAEHVSLAEIARRFGTPTYIYSKAALLDNFAAYDNACKKHNRDSNSALVCYSVKSNSNLAVLNLLGKQGSGFDIVSGGELLRVLAAGGDPHKVIFSGVGKTREEMRLALSHDILCFNVESIPELQRLNEVAKELGKRAPVSLRVNPNVDAKTHPYISTGLKENKFGVAYEDALPTYRTAASLPHIDVAGIDCHIGSQLLDDAPLLEALDKVIELIDRLAAENIVIHHLDIGGGIGITYADEQPVAVGDYLSRLFAKVDAWRAAKYQGAPIKVLFEPGRSIVGNAGILLTEVQYLKHGESKNFAVVDAAMNDLMRPAMYEAWHGVQAVVQHPASSQIYDVVGPVCESGDWLARSRELAIEPGDLLAIMSAGAYGMTMASNYNTRGRAEEVMVDGDRVYSIRKREAAADLFALESIPQFKE</sequence>
<dbReference type="InterPro" id="IPR022644">
    <property type="entry name" value="De-COase2_N"/>
</dbReference>
<dbReference type="Gene3D" id="3.20.20.10">
    <property type="entry name" value="Alanine racemase"/>
    <property type="match status" value="1"/>
</dbReference>
<feature type="binding site" evidence="5">
    <location>
        <position position="289"/>
    </location>
    <ligand>
        <name>substrate</name>
    </ligand>
</feature>
<comment type="similarity">
    <text evidence="5">Belongs to the Orn/Lys/Arg decarboxylase class-II family. LysA subfamily.</text>
</comment>
<dbReference type="RefSeq" id="WP_338436923.1">
    <property type="nucleotide sequence ID" value="NZ_JAUYVH010000006.1"/>
</dbReference>
<accession>A0ABU1BPQ4</accession>
<feature type="binding site" evidence="5">
    <location>
        <position position="383"/>
    </location>
    <ligand>
        <name>substrate</name>
    </ligand>
</feature>
<dbReference type="Pfam" id="PF02784">
    <property type="entry name" value="Orn_Arg_deC_N"/>
    <property type="match status" value="1"/>
</dbReference>
<feature type="modified residue" description="N6-(pyridoxal phosphate)lysine" evidence="5">
    <location>
        <position position="65"/>
    </location>
</feature>
<protein>
    <recommendedName>
        <fullName evidence="5 6">Diaminopimelate decarboxylase</fullName>
        <shortName evidence="5">DAP decarboxylase</shortName>
        <shortName evidence="5">DAPDC</shortName>
        <ecNumber evidence="5 6">4.1.1.20</ecNumber>
    </recommendedName>
</protein>
<gene>
    <name evidence="5 9" type="primary">lysA</name>
    <name evidence="9" type="ORF">Q8A64_11265</name>
</gene>
<dbReference type="HAMAP" id="MF_02120">
    <property type="entry name" value="LysA"/>
    <property type="match status" value="1"/>
</dbReference>
<feature type="binding site" evidence="5">
    <location>
        <position position="356"/>
    </location>
    <ligand>
        <name>substrate</name>
    </ligand>
</feature>
<dbReference type="PRINTS" id="PR01181">
    <property type="entry name" value="DAPDCRBXLASE"/>
</dbReference>
<dbReference type="SUPFAM" id="SSF51419">
    <property type="entry name" value="PLP-binding barrel"/>
    <property type="match status" value="1"/>
</dbReference>
<keyword evidence="3 5" id="KW-0663">Pyridoxal phosphate</keyword>
<evidence type="ECO:0000259" key="8">
    <source>
        <dbReference type="Pfam" id="PF02784"/>
    </source>
</evidence>
<dbReference type="EMBL" id="JAUYVH010000006">
    <property type="protein sequence ID" value="MDQ9170987.1"/>
    <property type="molecule type" value="Genomic_DNA"/>
</dbReference>
<feature type="binding site" evidence="5">
    <location>
        <position position="325"/>
    </location>
    <ligand>
        <name>substrate</name>
    </ligand>
</feature>
<dbReference type="PROSITE" id="PS00879">
    <property type="entry name" value="ODR_DC_2_2"/>
    <property type="match status" value="1"/>
</dbReference>
<evidence type="ECO:0000313" key="9">
    <source>
        <dbReference type="EMBL" id="MDQ9170987.1"/>
    </source>
</evidence>
<evidence type="ECO:0000256" key="6">
    <source>
        <dbReference type="NCBIfam" id="TIGR01048"/>
    </source>
</evidence>
<dbReference type="NCBIfam" id="TIGR01048">
    <property type="entry name" value="lysA"/>
    <property type="match status" value="1"/>
</dbReference>
<dbReference type="SUPFAM" id="SSF50621">
    <property type="entry name" value="Alanine racemase C-terminal domain-like"/>
    <property type="match status" value="1"/>
</dbReference>
<evidence type="ECO:0000256" key="5">
    <source>
        <dbReference type="HAMAP-Rule" id="MF_02120"/>
    </source>
</evidence>
<dbReference type="Gene3D" id="2.40.37.10">
    <property type="entry name" value="Lyase, Ornithine Decarboxylase, Chain A, domain 1"/>
    <property type="match status" value="1"/>
</dbReference>